<evidence type="ECO:0000313" key="2">
    <source>
        <dbReference type="Proteomes" id="UP000799754"/>
    </source>
</evidence>
<name>A0ACB6S656_9PLEO</name>
<reference evidence="1" key="1">
    <citation type="journal article" date="2020" name="Stud. Mycol.">
        <title>101 Dothideomycetes genomes: a test case for predicting lifestyles and emergence of pathogens.</title>
        <authorList>
            <person name="Haridas S."/>
            <person name="Albert R."/>
            <person name="Binder M."/>
            <person name="Bloem J."/>
            <person name="Labutti K."/>
            <person name="Salamov A."/>
            <person name="Andreopoulos B."/>
            <person name="Baker S."/>
            <person name="Barry K."/>
            <person name="Bills G."/>
            <person name="Bluhm B."/>
            <person name="Cannon C."/>
            <person name="Castanera R."/>
            <person name="Culley D."/>
            <person name="Daum C."/>
            <person name="Ezra D."/>
            <person name="Gonzalez J."/>
            <person name="Henrissat B."/>
            <person name="Kuo A."/>
            <person name="Liang C."/>
            <person name="Lipzen A."/>
            <person name="Lutzoni F."/>
            <person name="Magnuson J."/>
            <person name="Mondo S."/>
            <person name="Nolan M."/>
            <person name="Ohm R."/>
            <person name="Pangilinan J."/>
            <person name="Park H.-J."/>
            <person name="Ramirez L."/>
            <person name="Alfaro M."/>
            <person name="Sun H."/>
            <person name="Tritt A."/>
            <person name="Yoshinaga Y."/>
            <person name="Zwiers L.-H."/>
            <person name="Turgeon B."/>
            <person name="Goodwin S."/>
            <person name="Spatafora J."/>
            <person name="Crous P."/>
            <person name="Grigoriev I."/>
        </authorList>
    </citation>
    <scope>NUCLEOTIDE SEQUENCE</scope>
    <source>
        <strain evidence="1">CBS 525.71</strain>
    </source>
</reference>
<protein>
    <submittedName>
        <fullName evidence="1">Uncharacterized protein</fullName>
    </submittedName>
</protein>
<gene>
    <name evidence="1" type="ORF">BU25DRAFT_408795</name>
</gene>
<evidence type="ECO:0000313" key="1">
    <source>
        <dbReference type="EMBL" id="KAF2629523.1"/>
    </source>
</evidence>
<accession>A0ACB6S656</accession>
<sequence length="470" mass="50394">MASWFRRSPQSPECIVSPQAPGCGGTHEATQTVPATTNGSPTGTTEIAGETEVFLQPTASNAEVFTTIITNDDGSFYTRVSTIFPTTTATAASTTTISPSVTTEVPKGAQATSKSSNNDGVSKGAVAGIAIGTCIVGAVIAFVVAWLLFKRRDRKFVQKTCPSGYPIYADSSPELVMVQKSAATGSPYVQVSQTQMRTPVPVPARTPAAVSPQGVSDALAGILPPDASEHDVQNRVLALFGQIHRHIDTYYRDVHASITPSMDSDLASFGKDVDMLELLQNCSSPTVALKHALLAFVLSTTESKSEGTEQALWPDELASVLGQDQNLPSPDSSRLSTAQALHRRLTVYLYTRANALTPQNRSQSRLSNLSAFSLTRKMSSTIREAAEHFSLTFFPWANPTFGDQERESDLAGIIGEALECRIWLYGQMGEWGFEWEVPGRGAVVVAPALVLREDGRGPRRVVLDQSVVGI</sequence>
<organism evidence="1 2">
    <name type="scientific">Macroventuria anomochaeta</name>
    <dbReference type="NCBI Taxonomy" id="301207"/>
    <lineage>
        <taxon>Eukaryota</taxon>
        <taxon>Fungi</taxon>
        <taxon>Dikarya</taxon>
        <taxon>Ascomycota</taxon>
        <taxon>Pezizomycotina</taxon>
        <taxon>Dothideomycetes</taxon>
        <taxon>Pleosporomycetidae</taxon>
        <taxon>Pleosporales</taxon>
        <taxon>Pleosporineae</taxon>
        <taxon>Didymellaceae</taxon>
        <taxon>Macroventuria</taxon>
    </lineage>
</organism>
<keyword evidence="2" id="KW-1185">Reference proteome</keyword>
<dbReference type="EMBL" id="MU006709">
    <property type="protein sequence ID" value="KAF2629523.1"/>
    <property type="molecule type" value="Genomic_DNA"/>
</dbReference>
<proteinExistence type="predicted"/>
<dbReference type="Proteomes" id="UP000799754">
    <property type="component" value="Unassembled WGS sequence"/>
</dbReference>
<comment type="caution">
    <text evidence="1">The sequence shown here is derived from an EMBL/GenBank/DDBJ whole genome shotgun (WGS) entry which is preliminary data.</text>
</comment>